<organism evidence="1 2">
    <name type="scientific">Fragilariopsis cylindrus CCMP1102</name>
    <dbReference type="NCBI Taxonomy" id="635003"/>
    <lineage>
        <taxon>Eukaryota</taxon>
        <taxon>Sar</taxon>
        <taxon>Stramenopiles</taxon>
        <taxon>Ochrophyta</taxon>
        <taxon>Bacillariophyta</taxon>
        <taxon>Bacillariophyceae</taxon>
        <taxon>Bacillariophycidae</taxon>
        <taxon>Bacillariales</taxon>
        <taxon>Bacillariaceae</taxon>
        <taxon>Fragilariopsis</taxon>
    </lineage>
</organism>
<dbReference type="EMBL" id="KV784359">
    <property type="protein sequence ID" value="OEU15907.1"/>
    <property type="molecule type" value="Genomic_DNA"/>
</dbReference>
<dbReference type="AlphaFoldDB" id="A0A1E7FCL8"/>
<dbReference type="InParanoid" id="A0A1E7FCL8"/>
<protein>
    <submittedName>
        <fullName evidence="1">Uncharacterized protein</fullName>
    </submittedName>
</protein>
<dbReference type="Proteomes" id="UP000095751">
    <property type="component" value="Unassembled WGS sequence"/>
</dbReference>
<accession>A0A1E7FCL8</accession>
<gene>
    <name evidence="1" type="ORF">FRACYDRAFT_240602</name>
</gene>
<dbReference type="OrthoDB" id="192440at2759"/>
<proteinExistence type="predicted"/>
<dbReference type="KEGG" id="fcy:FRACYDRAFT_240602"/>
<name>A0A1E7FCL8_9STRA</name>
<sequence>MTDDPETSVASVHGRAKVYAYQWGGSYRLAISGVNHIDWQQARANRRGLTRRVSNIFAGHFVSFMGAYSDSVRFYSISKRLLLNPVWTVDEKKVQEIKDEYETKKEDESNDEPVAVPFLSTSDILSSWFLRQNKDALVGCMVVDMHSYYPDIAPNAAGNYQAEIMYNTSCDVEIPVLIRELLTRPNGILKRVNNDQELPGAKILSGGLSLKNLTSAPGNSIVNDWS</sequence>
<evidence type="ECO:0000313" key="1">
    <source>
        <dbReference type="EMBL" id="OEU15907.1"/>
    </source>
</evidence>
<reference evidence="1 2" key="1">
    <citation type="submission" date="2016-09" db="EMBL/GenBank/DDBJ databases">
        <title>Extensive genetic diversity and differential bi-allelic expression allows diatom success in the polar Southern Ocean.</title>
        <authorList>
            <consortium name="DOE Joint Genome Institute"/>
            <person name="Mock T."/>
            <person name="Otillar R.P."/>
            <person name="Strauss J."/>
            <person name="Dupont C."/>
            <person name="Frickenhaus S."/>
            <person name="Maumus F."/>
            <person name="Mcmullan M."/>
            <person name="Sanges R."/>
            <person name="Schmutz J."/>
            <person name="Toseland A."/>
            <person name="Valas R."/>
            <person name="Veluchamy A."/>
            <person name="Ward B.J."/>
            <person name="Allen A."/>
            <person name="Barry K."/>
            <person name="Falciatore A."/>
            <person name="Ferrante M."/>
            <person name="Fortunato A.E."/>
            <person name="Gloeckner G."/>
            <person name="Gruber A."/>
            <person name="Hipkin R."/>
            <person name="Janech M."/>
            <person name="Kroth P."/>
            <person name="Leese F."/>
            <person name="Lindquist E."/>
            <person name="Lyon B.R."/>
            <person name="Martin J."/>
            <person name="Mayer C."/>
            <person name="Parker M."/>
            <person name="Quesneville H."/>
            <person name="Raymond J."/>
            <person name="Uhlig C."/>
            <person name="Valentin K.U."/>
            <person name="Worden A.Z."/>
            <person name="Armbrust E.V."/>
            <person name="Bowler C."/>
            <person name="Green B."/>
            <person name="Moulton V."/>
            <person name="Van Oosterhout C."/>
            <person name="Grigoriev I."/>
        </authorList>
    </citation>
    <scope>NUCLEOTIDE SEQUENCE [LARGE SCALE GENOMIC DNA]</scope>
    <source>
        <strain evidence="1 2">CCMP1102</strain>
    </source>
</reference>
<keyword evidence="2" id="KW-1185">Reference proteome</keyword>
<evidence type="ECO:0000313" key="2">
    <source>
        <dbReference type="Proteomes" id="UP000095751"/>
    </source>
</evidence>